<name>A0A917PTR5_9MICO</name>
<dbReference type="AntiFam" id="ANF00142">
    <property type="entry name" value="Shadow ORF (opposite yadG)"/>
</dbReference>
<dbReference type="EMBL" id="BMMD01000023">
    <property type="protein sequence ID" value="GGJ91211.1"/>
    <property type="molecule type" value="Genomic_DNA"/>
</dbReference>
<proteinExistence type="predicted"/>
<protein>
    <submittedName>
        <fullName evidence="1">Uncharacterized protein</fullName>
    </submittedName>
</protein>
<accession>A0A917PTR5</accession>
<reference evidence="1" key="1">
    <citation type="journal article" date="2014" name="Int. J. Syst. Evol. Microbiol.">
        <title>Complete genome sequence of Corynebacterium casei LMG S-19264T (=DSM 44701T), isolated from a smear-ripened cheese.</title>
        <authorList>
            <consortium name="US DOE Joint Genome Institute (JGI-PGF)"/>
            <person name="Walter F."/>
            <person name="Albersmeier A."/>
            <person name="Kalinowski J."/>
            <person name="Ruckert C."/>
        </authorList>
    </citation>
    <scope>NUCLEOTIDE SEQUENCE</scope>
    <source>
        <strain evidence="1">CGMCC 1.8984</strain>
    </source>
</reference>
<dbReference type="AntiFam" id="ANF00095">
    <property type="entry name" value="Shadow ORF (opposite ABC transporters)"/>
</dbReference>
<reference evidence="1" key="2">
    <citation type="submission" date="2020-09" db="EMBL/GenBank/DDBJ databases">
        <authorList>
            <person name="Sun Q."/>
            <person name="Zhou Y."/>
        </authorList>
    </citation>
    <scope>NUCLEOTIDE SEQUENCE</scope>
    <source>
        <strain evidence="1">CGMCC 1.8984</strain>
    </source>
</reference>
<evidence type="ECO:0000313" key="2">
    <source>
        <dbReference type="Proteomes" id="UP000636956"/>
    </source>
</evidence>
<dbReference type="Proteomes" id="UP000636956">
    <property type="component" value="Unassembled WGS sequence"/>
</dbReference>
<evidence type="ECO:0000313" key="1">
    <source>
        <dbReference type="EMBL" id="GGJ91211.1"/>
    </source>
</evidence>
<keyword evidence="2" id="KW-1185">Reference proteome</keyword>
<dbReference type="AlphaFoldDB" id="A0A917PTR5"/>
<sequence>MRVEARRRLVEEQQLGAVDEAECDVEPALLAARERLHLPIGDLREFERLDELLGARPRLAAAQVPWPT</sequence>
<comment type="caution">
    <text evidence="1">The sequence shown here is derived from an EMBL/GenBank/DDBJ whole genome shotgun (WGS) entry which is preliminary data.</text>
</comment>
<organism evidence="1 2">
    <name type="scientific">Agromyces bauzanensis</name>
    <dbReference type="NCBI Taxonomy" id="1308924"/>
    <lineage>
        <taxon>Bacteria</taxon>
        <taxon>Bacillati</taxon>
        <taxon>Actinomycetota</taxon>
        <taxon>Actinomycetes</taxon>
        <taxon>Micrococcales</taxon>
        <taxon>Microbacteriaceae</taxon>
        <taxon>Agromyces</taxon>
    </lineage>
</organism>
<gene>
    <name evidence="1" type="ORF">GCM10011372_32190</name>
</gene>